<feature type="compositionally biased region" description="Polar residues" evidence="1">
    <location>
        <begin position="3031"/>
        <end position="3045"/>
    </location>
</feature>
<keyword evidence="2" id="KW-0812">Transmembrane</keyword>
<feature type="compositionally biased region" description="Low complexity" evidence="1">
    <location>
        <begin position="2827"/>
        <end position="2849"/>
    </location>
</feature>
<keyword evidence="2" id="KW-1133">Transmembrane helix</keyword>
<feature type="compositionally biased region" description="Basic residues" evidence="1">
    <location>
        <begin position="1667"/>
        <end position="1678"/>
    </location>
</feature>
<feature type="region of interest" description="Disordered" evidence="1">
    <location>
        <begin position="718"/>
        <end position="737"/>
    </location>
</feature>
<feature type="region of interest" description="Disordered" evidence="1">
    <location>
        <begin position="2625"/>
        <end position="2688"/>
    </location>
</feature>
<dbReference type="InterPro" id="IPR019441">
    <property type="entry name" value="FMP27/BLTP2/Hobbit_GFWDK_RBG"/>
</dbReference>
<evidence type="ECO:0000256" key="2">
    <source>
        <dbReference type="SAM" id="Phobius"/>
    </source>
</evidence>
<feature type="compositionally biased region" description="Polar residues" evidence="1">
    <location>
        <begin position="2661"/>
        <end position="2680"/>
    </location>
</feature>
<feature type="region of interest" description="Disordered" evidence="1">
    <location>
        <begin position="2818"/>
        <end position="2868"/>
    </location>
</feature>
<dbReference type="SMART" id="SM01214">
    <property type="entry name" value="Fmp27_GFWDK"/>
    <property type="match status" value="1"/>
</dbReference>
<reference evidence="6" key="2">
    <citation type="submission" date="2024-01" db="EMBL/GenBank/DDBJ databases">
        <title>Comparative genomics of Cryptococcus and Kwoniella reveals pathogenesis evolution and contrasting modes of karyotype evolution via chromosome fusion or intercentromeric recombination.</title>
        <authorList>
            <person name="Coelho M.A."/>
            <person name="David-Palma M."/>
            <person name="Shea T."/>
            <person name="Bowers K."/>
            <person name="McGinley-Smith S."/>
            <person name="Mohammad A.W."/>
            <person name="Gnirke A."/>
            <person name="Yurkov A.M."/>
            <person name="Nowrousian M."/>
            <person name="Sun S."/>
            <person name="Cuomo C.A."/>
            <person name="Heitman J."/>
        </authorList>
    </citation>
    <scope>NUCLEOTIDE SEQUENCE</scope>
    <source>
        <strain evidence="6">CBS 12478</strain>
    </source>
</reference>
<feature type="compositionally biased region" description="Polar residues" evidence="1">
    <location>
        <begin position="2911"/>
        <end position="2931"/>
    </location>
</feature>
<feature type="compositionally biased region" description="Low complexity" evidence="1">
    <location>
        <begin position="2933"/>
        <end position="2948"/>
    </location>
</feature>
<reference evidence="6" key="1">
    <citation type="submission" date="2017-08" db="EMBL/GenBank/DDBJ databases">
        <authorList>
            <person name="Cuomo C."/>
            <person name="Billmyre B."/>
            <person name="Heitman J."/>
        </authorList>
    </citation>
    <scope>NUCLEOTIDE SEQUENCE</scope>
    <source>
        <strain evidence="6">CBS 12478</strain>
    </source>
</reference>
<proteinExistence type="predicted"/>
<feature type="domain" description="FMP27 WPPW motif-containing RBG unit" evidence="5">
    <location>
        <begin position="1869"/>
        <end position="2295"/>
    </location>
</feature>
<accession>A0AAJ8MW84</accession>
<gene>
    <name evidence="6" type="ORF">CI109_102775</name>
</gene>
<dbReference type="SMART" id="SM01215">
    <property type="entry name" value="Fmp27_SW"/>
    <property type="match status" value="1"/>
</dbReference>
<feature type="region of interest" description="Disordered" evidence="1">
    <location>
        <begin position="2017"/>
        <end position="2038"/>
    </location>
</feature>
<sequence>MSYLGCFLVTSISIFFIFRYFLTPLLFRSLTQFRVSAISPFSARGLEWRSASEKHDVIPTLRIERARWTWGGIKGDVVGLIVLRVEGLSFRFKKGSLGRAENKADDTIRKTSARISAAKSRLLSSTLQLLMHHYPSFARLFSIQLVNSRIIFDDIDGFEITLEELGFGVRVNFQGEAECPMPTSSSSPSILREHPLCYSPVLSRDGSDLSPMLSPTLSPTISPTVSPPGSPSAHTSFTFPPISSVEPSPAKPHKSYSRLSHARRRASVFQTRMSTTASQIWHRATGRMHGSIAFNAYVKDIRFIQPHATPSSTRSSNADSIDGAQLHPKVSNRSLRCETGSPDKVLFATAASFRSFIGRTPRYALPSRESGCEVLLAIDETSTFTVGLGFGPKKGLLGEDTLSTDFQFGRLRTTVGAIEKLSEVSKRWKKEDKQTQPNVDLVKRKQQWAPQAMPRIILRAFESVGVKFAHVTLLQYLPIAASHASNSQSRTSSSTSLSDLSTGTEDSYTLLLQLSDIGCTLSAADSSNNERARNAFGTNSSPESKVRGIAFELRWDEIQVQCIAPGETANQKSQLLAVRQADYTGFSTWRPYGWTREELLFANDPNLALIVGRGSIGSFDCAGDLQLAHELESAWSANHPKRAKPTVSNLTKIEQTTPWLPPRVRVVLDVGHIMAIVADRTSEHTTTLTFASDGFHIGCFTGFSDIVGRRRNPITTKNAFREEESLEKRREAESDADYALPSSMLPTSVRRHPPQERAALRDDLSISMRGDAQISLEPIRVNMTLSGDQLYDLAEIGRIHGTATGDILGRQIVKGDGSDATSLDWKSLSCGIDFGIQEGIYVDLWREEVIEAIINLGQAHQHAPAPAKISSDTGSILDRLPSGVSARFSIGVINVFMGVKDPNPQCSLGLIRGVWLQTTAMYEYAFYKHSTQALPWRHTLTAPRRAKLQLPEDITTQALAFAAQYRPDTGRAALFSLNLADTIVQPVFNGERFVRQGGIRRKLVVKEVPKSRTGDDFIGWGFQRLRIKKSIETGKFYNNVPPLEISDTDQAQRPWLRIRNSRVHLVTQQRRAADHTEHNVTARFDGVKLISDLSHIYSNLLAVSLTKRLIDAWKRPRISDDTRSPHKISIGISIPNMTVHFSFPLKEQIYLYASGLSISKQPAAGLVFSAEQTLMYVPSARIIGNWEELVRIKRISIKISDPGVPLVISPYIEAIRVRIPFSYQLNSLILNINVTIKAARLLAQNLFTQKGFSTVHSPRAEQPKRIPTISFGIGYISLEAKDDPIETGLNLIWRVGLAEQARRNVLWDTFAKKTVEITNADAAVEQDNTSPTASGRRVPSLTKNATVSIQQAHQALQLYNAQVWIRRMRAAKLEQRRREGVALKPFTGCEPLIRLPIEVTPSSQTAPLFRAQFQNVHLSLSDPGWTRDEIIDYMGKVSAPFDKDIEFTLMCPLKIEWTMSEARCSLRDYPLPLIRVKPASSGDRPAFTMKTNLVIAEELANEDSTVYVPVEVIPAGCGHADTSAFVVQVAKTIMPVKMYAEPRFAIATKKTTEFTWGNSYQPGIQDLMRVVETLSHPPRDPSPKVGFWDKFRLILHWHPIVDFAGPCHLHLKGSFDPYSVSGLGAGFALAWRGNTRLLINQPNEDGEVIQIRADELLVAIPDGQAHTHNHHDPNHHHQNGGNEEEDESDSHLIERRYTKPCARFVNGVKVGFGFKFERTCRPWTCNEGCGPTMNLMHRQCHITQFRQHQQVVLRSPEAIKKDEKRLGRPVDSYEGFRSDYIHFSVSLVTPTKNIPTDQPEMVNSLHFAPKSTYHFLSWWKLFDHKMSLPIRQGRLFPDSPPPSKKFGRSIATMKVSNDLWEIGKSESLGLKGRMGLFKAVALQRVQEKKQYHAMLHKESVVYHKPFYAADIVANDLKIKGIRAHFAERVKSEDEDALLDPFPKASELSPDLALWYHYFDYIDTDRKPFDKDPRIELVDLGDCPTVSISRRVKARASTPYDDEESNDRNKVELRKGVESSKFGHDPTHESGLGVLPTPPEEQIRHANRRIDELLAMDQTEYTAGVSLPRRLDMLDADIRYQKTLIRDVKDETLESSDAPAESHADFEDTILIHFPRLFFTNKSRNIAFTYFLSMADRKKQEYMTAHAMLKSIQDSLTKRSRRNRPEAADDDDQLQTVAVGILDGLIDFMANRLSTIHSTLNMDDFRRAKFGLPEACTVKPKRVVKVFKPQIALRSDAAENAVVLLAVEEISYKAFDVIDLSASDSMMADVLASEALDREKTIGSPRVLDFVPLEIFLDTKSEATDYDRILSKTDILIPFDKFNHLRLPQGLEWPQDAVDELGQPIKHLKIHQDLYRVIVPRMTLSATSKHYNALYTVITDLLMYEDPEHKHRSEAVDDFSRQFDAADRDPARLIVDVHTLQHTMRTLLDLQHGYEANFDKLDEHGKDELFKIRADLQEGYESLYTINALIRATLAKDDARAAMKTASRMDVRIGSIEWRMLREDLDNLIKLGINGVLFSIMSNKNGSMDSAMVIKSLQALNATQGSLFDKILTHEEPGTGSKKNNKPFLSLYWSSLPAIGGIPIYPMVDIDFANIKVSLEERIGHELIDYVFGERIQRRHDARLTISNGNSANGNGNGNGNGHGPPSGTTTPTSSVFRGIGSASTDDLSKLSPNSTRQTASGMEIHPLARSKSQVSLLSHLETDPRSLRNNGDTVEMRSRAAKNKMFGQVRLHGMGFILNYKSDDKRKHPTFTMPDCVDFKFKMPEMVYQNKVWPLEEIFNHVKRDIKRQAWNQRRDLFSQVIKNTSVFKSKKKLAQAAKAMTEKARSSTIPTSSSMSSHSASHGPISPSKLRNTFSDSSSSSLPDREQEEIIETLTRALSRDPSTSPQAVALSIALSRSRSKSATRDFGASPSSRSTQTFGDSIGSSSGKPTSLKGNGSSGSSLHGNGRALARAISNGQGQGGYRLPTNHDDDSDMEGDEKVGGSGGGRLKGFLGKMRGKKFHHNKDVLVSKDGSGEELSKVISRTDARSRQASVAMSPTRGSAA</sequence>
<dbReference type="InterPro" id="IPR045167">
    <property type="entry name" value="Hobbit"/>
</dbReference>
<dbReference type="PANTHER" id="PTHR15678">
    <property type="entry name" value="ANTIGEN MLAA-22-RELATED"/>
    <property type="match status" value="1"/>
</dbReference>
<feature type="domain" description="FMP27/BLTP2/Hobbit GFWDK motif-containing RBG unit" evidence="3">
    <location>
        <begin position="1468"/>
        <end position="1620"/>
    </location>
</feature>
<evidence type="ECO:0000259" key="5">
    <source>
        <dbReference type="SMART" id="SM01216"/>
    </source>
</evidence>
<feature type="domain" description="FMP27 SW motif-containing RBG unit" evidence="4">
    <location>
        <begin position="1351"/>
        <end position="1450"/>
    </location>
</feature>
<feature type="compositionally biased region" description="Basic and acidic residues" evidence="1">
    <location>
        <begin position="719"/>
        <end position="733"/>
    </location>
</feature>
<evidence type="ECO:0000313" key="7">
    <source>
        <dbReference type="Proteomes" id="UP000322225"/>
    </source>
</evidence>
<evidence type="ECO:0000256" key="1">
    <source>
        <dbReference type="SAM" id="MobiDB-lite"/>
    </source>
</evidence>
<feature type="region of interest" description="Disordered" evidence="1">
    <location>
        <begin position="1992"/>
        <end position="2011"/>
    </location>
</feature>
<dbReference type="InterPro" id="IPR019415">
    <property type="entry name" value="FMP27_SW_RBG"/>
</dbReference>
<dbReference type="RefSeq" id="XP_065823268.1">
    <property type="nucleotide sequence ID" value="XM_065967196.1"/>
</dbReference>
<feature type="region of interest" description="Disordered" evidence="1">
    <location>
        <begin position="3012"/>
        <end position="3045"/>
    </location>
</feature>
<organism evidence="6 7">
    <name type="scientific">Kwoniella shandongensis</name>
    <dbReference type="NCBI Taxonomy" id="1734106"/>
    <lineage>
        <taxon>Eukaryota</taxon>
        <taxon>Fungi</taxon>
        <taxon>Dikarya</taxon>
        <taxon>Basidiomycota</taxon>
        <taxon>Agaricomycotina</taxon>
        <taxon>Tremellomycetes</taxon>
        <taxon>Tremellales</taxon>
        <taxon>Cryptococcaceae</taxon>
        <taxon>Kwoniella</taxon>
    </lineage>
</organism>
<dbReference type="Pfam" id="PF10344">
    <property type="entry name" value="Hobbit"/>
    <property type="match status" value="2"/>
</dbReference>
<dbReference type="GeneID" id="43590201"/>
<evidence type="ECO:0000313" key="6">
    <source>
        <dbReference type="EMBL" id="WWD18325.1"/>
    </source>
</evidence>
<feature type="compositionally biased region" description="Gly residues" evidence="1">
    <location>
        <begin position="2634"/>
        <end position="2644"/>
    </location>
</feature>
<dbReference type="PANTHER" id="PTHR15678:SF6">
    <property type="entry name" value="BRIDGE-LIKE LIPID TRANSFER PROTEIN FAMILY MEMBER 2"/>
    <property type="match status" value="1"/>
</dbReference>
<keyword evidence="2" id="KW-0472">Membrane</keyword>
<dbReference type="SMART" id="SM01216">
    <property type="entry name" value="Fmp27_WPPW"/>
    <property type="match status" value="1"/>
</dbReference>
<evidence type="ECO:0000259" key="4">
    <source>
        <dbReference type="SMART" id="SM01215"/>
    </source>
</evidence>
<dbReference type="Proteomes" id="UP000322225">
    <property type="component" value="Chromosome 5"/>
</dbReference>
<evidence type="ECO:0000259" key="3">
    <source>
        <dbReference type="SMART" id="SM01214"/>
    </source>
</evidence>
<name>A0AAJ8MW84_9TREE</name>
<feature type="compositionally biased region" description="Low complexity" evidence="1">
    <location>
        <begin position="2645"/>
        <end position="2654"/>
    </location>
</feature>
<dbReference type="EMBL" id="CP144055">
    <property type="protein sequence ID" value="WWD18325.1"/>
    <property type="molecule type" value="Genomic_DNA"/>
</dbReference>
<dbReference type="KEGG" id="ksn:43590201"/>
<feature type="region of interest" description="Disordered" evidence="1">
    <location>
        <begin position="242"/>
        <end position="261"/>
    </location>
</feature>
<feature type="region of interest" description="Disordered" evidence="1">
    <location>
        <begin position="2897"/>
        <end position="2998"/>
    </location>
</feature>
<feature type="region of interest" description="Disordered" evidence="1">
    <location>
        <begin position="1664"/>
        <end position="1691"/>
    </location>
</feature>
<feature type="compositionally biased region" description="Basic residues" evidence="1">
    <location>
        <begin position="251"/>
        <end position="261"/>
    </location>
</feature>
<feature type="transmembrane region" description="Helical" evidence="2">
    <location>
        <begin position="7"/>
        <end position="27"/>
    </location>
</feature>
<protein>
    <recommendedName>
        <fullName evidence="8">FMP27 GFWDK domain-containing protein</fullName>
    </recommendedName>
</protein>
<evidence type="ECO:0008006" key="8">
    <source>
        <dbReference type="Google" id="ProtNLM"/>
    </source>
</evidence>
<feature type="compositionally biased region" description="Basic and acidic residues" evidence="1">
    <location>
        <begin position="2017"/>
        <end position="2027"/>
    </location>
</feature>
<dbReference type="InterPro" id="IPR019449">
    <property type="entry name" value="FMP27_WPPW_RBG"/>
</dbReference>
<keyword evidence="7" id="KW-1185">Reference proteome</keyword>
<feature type="compositionally biased region" description="Basic and acidic residues" evidence="1">
    <location>
        <begin position="3012"/>
        <end position="3030"/>
    </location>
</feature>